<accession>A0ABS0D4V6</accession>
<comment type="catalytic activity">
    <reaction evidence="12">
        <text>a quinone + NADH + 5 H(+)(in) = a quinol + NAD(+) + 4 H(+)(out)</text>
        <dbReference type="Rhea" id="RHEA:57888"/>
        <dbReference type="ChEBI" id="CHEBI:15378"/>
        <dbReference type="ChEBI" id="CHEBI:24646"/>
        <dbReference type="ChEBI" id="CHEBI:57540"/>
        <dbReference type="ChEBI" id="CHEBI:57945"/>
        <dbReference type="ChEBI" id="CHEBI:132124"/>
    </reaction>
</comment>
<keyword evidence="9 12" id="KW-0408">Iron</keyword>
<keyword evidence="15" id="KW-1185">Reference proteome</keyword>
<evidence type="ECO:0000256" key="8">
    <source>
        <dbReference type="ARBA" id="ARBA00022967"/>
    </source>
</evidence>
<reference evidence="14 15" key="1">
    <citation type="submission" date="2020-10" db="EMBL/GenBank/DDBJ databases">
        <title>Identification of Nocardia species via Next-generation sequencing and recognition of intraspecies genetic diversity.</title>
        <authorList>
            <person name="Li P."/>
            <person name="Li P."/>
            <person name="Lu B."/>
        </authorList>
    </citation>
    <scope>NUCLEOTIDE SEQUENCE [LARGE SCALE GENOMIC DNA]</scope>
    <source>
        <strain evidence="14 15">BJ06-0143</strain>
    </source>
</reference>
<keyword evidence="12" id="KW-0874">Quinone</keyword>
<evidence type="ECO:0000256" key="7">
    <source>
        <dbReference type="ARBA" id="ARBA00022723"/>
    </source>
</evidence>
<dbReference type="InterPro" id="IPR019575">
    <property type="entry name" value="Nuop51_4Fe4S-bd"/>
</dbReference>
<dbReference type="Pfam" id="PF10531">
    <property type="entry name" value="SLBB"/>
    <property type="match status" value="1"/>
</dbReference>
<dbReference type="InterPro" id="IPR019554">
    <property type="entry name" value="Soluble_ligand-bd"/>
</dbReference>
<dbReference type="EC" id="7.1.1.-" evidence="12"/>
<dbReference type="Gene3D" id="6.10.250.1450">
    <property type="match status" value="1"/>
</dbReference>
<dbReference type="Gene3D" id="1.20.1440.230">
    <property type="entry name" value="NADH-ubiquinone oxidoreductase 51kDa subunit, iron-sulphur binding domain"/>
    <property type="match status" value="1"/>
</dbReference>
<dbReference type="RefSeq" id="WP_195000410.1">
    <property type="nucleotide sequence ID" value="NZ_JADLQN010000001.1"/>
</dbReference>
<dbReference type="InterPro" id="IPR001949">
    <property type="entry name" value="NADH-UbQ_OxRdtase_51kDa_CS"/>
</dbReference>
<dbReference type="NCBIfam" id="TIGR01959">
    <property type="entry name" value="nuoF_fam"/>
    <property type="match status" value="1"/>
</dbReference>
<evidence type="ECO:0000256" key="3">
    <source>
        <dbReference type="ARBA" id="ARBA00007523"/>
    </source>
</evidence>
<sequence length="441" mass="47368">MSTPLTPVLSAHWDDPNAWTLENYLSRDGYRAVRKALRMDPDEVIQTIKDAGLRGRGGAGFPTGLKWGFIPQGPGPDGTTAPHYLVVNADESEPGTCKDIPLMLATPHTLVEGVIIAAYAIRANTAFIYLRGEVVPVLRRLRAAVDQAYAAGLLGRDILGSGFDLELIVHAGAGAYICGEETALLDSLEGRRGQPRLRPPFPAVAGLYACPTVVNNVESIASVPAVLANGTDWFRSMGSEKSPGFTLYSLSGHVTRPGQYEAPLGITLRELLDYAGGVRAGHRLKFWTPGGSSTPLFTDEHLDVPLDYEGVAAAGSMLGTKALQIFDETTCVVRAVLRWTEFYAHESCGKCTPCREGTYWLVQLMRRVENGEGTPADLDKLLDVSDSVLGKSFCALGDGAASPIMSSLKYFREEYAAHLHGAGCPFDPARATAWAETGGVR</sequence>
<dbReference type="NCBIfam" id="NF010120">
    <property type="entry name" value="PRK13596.1"/>
    <property type="match status" value="1"/>
</dbReference>
<keyword evidence="6 12" id="KW-0288">FMN</keyword>
<dbReference type="Proteomes" id="UP000707731">
    <property type="component" value="Unassembled WGS sequence"/>
</dbReference>
<dbReference type="Gene3D" id="3.40.50.11540">
    <property type="entry name" value="NADH-ubiquinone oxidoreductase 51kDa subunit"/>
    <property type="match status" value="1"/>
</dbReference>
<keyword evidence="14" id="KW-0560">Oxidoreductase</keyword>
<comment type="cofactor">
    <cofactor evidence="2 12">
        <name>[4Fe-4S] cluster</name>
        <dbReference type="ChEBI" id="CHEBI:49883"/>
    </cofactor>
</comment>
<dbReference type="SMART" id="SM00928">
    <property type="entry name" value="NADH_4Fe-4S"/>
    <property type="match status" value="1"/>
</dbReference>
<dbReference type="SUPFAM" id="SSF142019">
    <property type="entry name" value="Nqo1 FMN-binding domain-like"/>
    <property type="match status" value="1"/>
</dbReference>
<keyword evidence="5 12" id="KW-0285">Flavoprotein</keyword>
<evidence type="ECO:0000256" key="2">
    <source>
        <dbReference type="ARBA" id="ARBA00001966"/>
    </source>
</evidence>
<evidence type="ECO:0000256" key="10">
    <source>
        <dbReference type="ARBA" id="ARBA00023014"/>
    </source>
</evidence>
<evidence type="ECO:0000313" key="15">
    <source>
        <dbReference type="Proteomes" id="UP000707731"/>
    </source>
</evidence>
<proteinExistence type="inferred from homology"/>
<dbReference type="GO" id="GO:0016491">
    <property type="term" value="F:oxidoreductase activity"/>
    <property type="evidence" value="ECO:0007669"/>
    <property type="project" value="UniProtKB-KW"/>
</dbReference>
<dbReference type="Gene3D" id="3.10.20.600">
    <property type="match status" value="1"/>
</dbReference>
<dbReference type="EMBL" id="JADLQN010000001">
    <property type="protein sequence ID" value="MBF6353517.1"/>
    <property type="molecule type" value="Genomic_DNA"/>
</dbReference>
<evidence type="ECO:0000313" key="14">
    <source>
        <dbReference type="EMBL" id="MBF6353517.1"/>
    </source>
</evidence>
<comment type="caution">
    <text evidence="14">The sequence shown here is derived from an EMBL/GenBank/DDBJ whole genome shotgun (WGS) entry which is preliminary data.</text>
</comment>
<dbReference type="SUPFAM" id="SSF142984">
    <property type="entry name" value="Nqo1 middle domain-like"/>
    <property type="match status" value="1"/>
</dbReference>
<evidence type="ECO:0000256" key="9">
    <source>
        <dbReference type="ARBA" id="ARBA00023004"/>
    </source>
</evidence>
<keyword evidence="4 12" id="KW-0004">4Fe-4S</keyword>
<keyword evidence="7 12" id="KW-0479">Metal-binding</keyword>
<gene>
    <name evidence="14" type="primary">nuoF</name>
    <name evidence="14" type="ORF">IU449_02960</name>
</gene>
<protein>
    <recommendedName>
        <fullName evidence="12">NADH-quinone oxidoreductase subunit F</fullName>
        <ecNumber evidence="12">7.1.1.-</ecNumber>
    </recommendedName>
</protein>
<evidence type="ECO:0000256" key="12">
    <source>
        <dbReference type="RuleBase" id="RU364066"/>
    </source>
</evidence>
<keyword evidence="8" id="KW-1278">Translocase</keyword>
<dbReference type="InterPro" id="IPR037225">
    <property type="entry name" value="Nuo51_FMN-bd_sf"/>
</dbReference>
<organism evidence="14 15">
    <name type="scientific">Nocardia higoensis</name>
    <dbReference type="NCBI Taxonomy" id="228599"/>
    <lineage>
        <taxon>Bacteria</taxon>
        <taxon>Bacillati</taxon>
        <taxon>Actinomycetota</taxon>
        <taxon>Actinomycetes</taxon>
        <taxon>Mycobacteriales</taxon>
        <taxon>Nocardiaceae</taxon>
        <taxon>Nocardia</taxon>
    </lineage>
</organism>
<dbReference type="PANTHER" id="PTHR11780:SF10">
    <property type="entry name" value="NADH DEHYDROGENASE [UBIQUINONE] FLAVOPROTEIN 1, MITOCHONDRIAL"/>
    <property type="match status" value="1"/>
</dbReference>
<evidence type="ECO:0000256" key="4">
    <source>
        <dbReference type="ARBA" id="ARBA00022485"/>
    </source>
</evidence>
<evidence type="ECO:0000256" key="11">
    <source>
        <dbReference type="ARBA" id="ARBA00023027"/>
    </source>
</evidence>
<dbReference type="Pfam" id="PF01512">
    <property type="entry name" value="Complex1_51K"/>
    <property type="match status" value="1"/>
</dbReference>
<name>A0ABS0D4V6_9NOCA</name>
<keyword evidence="10 12" id="KW-0411">Iron-sulfur</keyword>
<dbReference type="PROSITE" id="PS00645">
    <property type="entry name" value="COMPLEX1_51K_2"/>
    <property type="match status" value="1"/>
</dbReference>
<dbReference type="Pfam" id="PF10589">
    <property type="entry name" value="NADH_4Fe-4S"/>
    <property type="match status" value="1"/>
</dbReference>
<evidence type="ECO:0000256" key="6">
    <source>
        <dbReference type="ARBA" id="ARBA00022643"/>
    </source>
</evidence>
<dbReference type="InterPro" id="IPR011537">
    <property type="entry name" value="NADH-UbQ_OxRdtase_suF"/>
</dbReference>
<dbReference type="PANTHER" id="PTHR11780">
    <property type="entry name" value="NADH-UBIQUINONE OXIDOREDUCTASE FLAVOPROTEIN 1 NDUFV1"/>
    <property type="match status" value="1"/>
</dbReference>
<keyword evidence="11 12" id="KW-0520">NAD</keyword>
<dbReference type="PROSITE" id="PS00644">
    <property type="entry name" value="COMPLEX1_51K_1"/>
    <property type="match status" value="1"/>
</dbReference>
<dbReference type="InterPro" id="IPR050837">
    <property type="entry name" value="ComplexI_51kDa_subunit"/>
</dbReference>
<dbReference type="InterPro" id="IPR037207">
    <property type="entry name" value="Nuop51_4Fe4S-bd_sf"/>
</dbReference>
<comment type="similarity">
    <text evidence="3 12">Belongs to the complex I 51 kDa subunit family.</text>
</comment>
<comment type="function">
    <text evidence="12">NDH-1 shuttles electrons from NADH, via FMN and iron-sulfur (Fe-S) centers, to quinones in the respiratory chain.</text>
</comment>
<dbReference type="InterPro" id="IPR011538">
    <property type="entry name" value="Nuo51_FMN-bd"/>
</dbReference>
<evidence type="ECO:0000259" key="13">
    <source>
        <dbReference type="SMART" id="SM00928"/>
    </source>
</evidence>
<comment type="cofactor">
    <cofactor evidence="1 12">
        <name>FMN</name>
        <dbReference type="ChEBI" id="CHEBI:58210"/>
    </cofactor>
</comment>
<evidence type="ECO:0000256" key="1">
    <source>
        <dbReference type="ARBA" id="ARBA00001917"/>
    </source>
</evidence>
<evidence type="ECO:0000256" key="5">
    <source>
        <dbReference type="ARBA" id="ARBA00022630"/>
    </source>
</evidence>
<dbReference type="SUPFAM" id="SSF140490">
    <property type="entry name" value="Nqo1C-terminal domain-like"/>
    <property type="match status" value="1"/>
</dbReference>
<feature type="domain" description="NADH-ubiquinone oxidoreductase 51kDa subunit iron-sulphur binding" evidence="13">
    <location>
        <begin position="333"/>
        <end position="378"/>
    </location>
</feature>